<evidence type="ECO:0000313" key="1">
    <source>
        <dbReference type="EMBL" id="EGV27974.1"/>
    </source>
</evidence>
<dbReference type="EMBL" id="AFWT01000050">
    <property type="protein sequence ID" value="EGV27974.1"/>
    <property type="molecule type" value="Genomic_DNA"/>
</dbReference>
<sequence>MIGIAASIQFLASSLQPPASSQRVLCGRESGRFASVGSLRGGKSVFHDSWQLEAGSWKLPHYSWPLEAGGWRLQK</sequence>
<accession>G2E7D5</accession>
<gene>
    <name evidence="1" type="ORF">ThidrDRAFT_4198</name>
</gene>
<keyword evidence="2" id="KW-1185">Reference proteome</keyword>
<evidence type="ECO:0000313" key="2">
    <source>
        <dbReference type="Proteomes" id="UP000004200"/>
    </source>
</evidence>
<dbReference type="AlphaFoldDB" id="G2E7D5"/>
<proteinExistence type="predicted"/>
<organism evidence="1 2">
    <name type="scientific">Thiorhodococcus drewsii AZ1</name>
    <dbReference type="NCBI Taxonomy" id="765913"/>
    <lineage>
        <taxon>Bacteria</taxon>
        <taxon>Pseudomonadati</taxon>
        <taxon>Pseudomonadota</taxon>
        <taxon>Gammaproteobacteria</taxon>
        <taxon>Chromatiales</taxon>
        <taxon>Chromatiaceae</taxon>
        <taxon>Thiorhodococcus</taxon>
    </lineage>
</organism>
<comment type="caution">
    <text evidence="1">The sequence shown here is derived from an EMBL/GenBank/DDBJ whole genome shotgun (WGS) entry which is preliminary data.</text>
</comment>
<dbReference type="Proteomes" id="UP000004200">
    <property type="component" value="Unassembled WGS sequence"/>
</dbReference>
<reference evidence="1 2" key="1">
    <citation type="submission" date="2011-06" db="EMBL/GenBank/DDBJ databases">
        <title>The draft genome of Thiorhodococcus drewsii AZ1.</title>
        <authorList>
            <consortium name="US DOE Joint Genome Institute (JGI-PGF)"/>
            <person name="Lucas S."/>
            <person name="Han J."/>
            <person name="Lapidus A."/>
            <person name="Cheng J.-F."/>
            <person name="Goodwin L."/>
            <person name="Pitluck S."/>
            <person name="Peters L."/>
            <person name="Land M.L."/>
            <person name="Hauser L."/>
            <person name="Vogl K."/>
            <person name="Liu Z."/>
            <person name="Imhoff J."/>
            <person name="Thiel V."/>
            <person name="Frigaard N.-U."/>
            <person name="Bryant D.A."/>
            <person name="Woyke T.J."/>
        </authorList>
    </citation>
    <scope>NUCLEOTIDE SEQUENCE [LARGE SCALE GENOMIC DNA]</scope>
    <source>
        <strain evidence="1 2">AZ1</strain>
    </source>
</reference>
<protein>
    <submittedName>
        <fullName evidence="1">Uncharacterized protein</fullName>
    </submittedName>
</protein>
<dbReference type="STRING" id="765913.ThidrDRAFT_4198"/>
<name>G2E7D5_9GAMM</name>